<feature type="transmembrane region" description="Helical" evidence="1">
    <location>
        <begin position="22"/>
        <end position="45"/>
    </location>
</feature>
<keyword evidence="1" id="KW-1133">Transmembrane helix</keyword>
<protein>
    <submittedName>
        <fullName evidence="2">Uncharacterized protein</fullName>
    </submittedName>
</protein>
<sequence>MSVSQPDIYTGVWTNWSKGNKVLGATITLSSTYSIFLTALLAVFIPAVGIQSWKVFCYCAHEVRVSKDSRDTLHHQLQVVLRNSSTPDGTAFTFLKQAWYWGKQSTSSAVRCLGWAVLAIAWSLVFAALGIVLPIAVVNLSDDLRQISSNTCGYYMPPNDGSSINDYNAKTLNDSITAAQYVSDCYVEMPDRHLCDGFAVPKLHRFAGTETSCPFATNVCLPGVQGYQIDSGYLDSLHELGINFPPKDRLKYRKVTTCAMLNDGGSYTQRSDLGTGYFYGMMSSGSNWTFYQYDALSRVESLGWRLDTFVNSRTEYTSWNPIDELRSDNADLSIFFLAPQGMTFVDPVNDPWFSAHKVREVPGFDDIYEADNLGRAMACNDQHQICNPQTRACTSLTHSLALRMERESPHLQLSDAQRLIASRFVYASNTGWISYSVDGRGSSALQASRTNSNYRQAALPANQWQREVDVWFDVSLARLQKNVRDFVTGPAIGGQTTAPQLVLPEEMTAMCDAQTVRNATGTTNFSALGVLLIFSIGGVIVVLGYTLDTVIGFVQFHVGKGLHRRIAWTINDELHLHRLVLQKAGVSEWHNRDGAVPWTAEERTFVIKPSSDLKGQPDVGSLVMTDD</sequence>
<evidence type="ECO:0000313" key="3">
    <source>
        <dbReference type="Proteomes" id="UP001337655"/>
    </source>
</evidence>
<name>A0AAV9PM57_9PEZI</name>
<keyword evidence="1" id="KW-0812">Transmembrane</keyword>
<reference evidence="2 3" key="1">
    <citation type="submission" date="2023-08" db="EMBL/GenBank/DDBJ databases">
        <title>Black Yeasts Isolated from many extreme environments.</title>
        <authorList>
            <person name="Coleine C."/>
            <person name="Stajich J.E."/>
            <person name="Selbmann L."/>
        </authorList>
    </citation>
    <scope>NUCLEOTIDE SEQUENCE [LARGE SCALE GENOMIC DNA]</scope>
    <source>
        <strain evidence="2 3">CCFEE 5935</strain>
    </source>
</reference>
<feature type="transmembrane region" description="Helical" evidence="1">
    <location>
        <begin position="113"/>
        <end position="137"/>
    </location>
</feature>
<dbReference type="EMBL" id="JAVRRT010000001">
    <property type="protein sequence ID" value="KAK5174886.1"/>
    <property type="molecule type" value="Genomic_DNA"/>
</dbReference>
<feature type="transmembrane region" description="Helical" evidence="1">
    <location>
        <begin position="525"/>
        <end position="547"/>
    </location>
</feature>
<dbReference type="RefSeq" id="XP_064663524.1">
    <property type="nucleotide sequence ID" value="XM_064797290.1"/>
</dbReference>
<evidence type="ECO:0000256" key="1">
    <source>
        <dbReference type="SAM" id="Phobius"/>
    </source>
</evidence>
<evidence type="ECO:0000313" key="2">
    <source>
        <dbReference type="EMBL" id="KAK5174886.1"/>
    </source>
</evidence>
<keyword evidence="3" id="KW-1185">Reference proteome</keyword>
<dbReference type="Proteomes" id="UP001337655">
    <property type="component" value="Unassembled WGS sequence"/>
</dbReference>
<organism evidence="2 3">
    <name type="scientific">Saxophila tyrrhenica</name>
    <dbReference type="NCBI Taxonomy" id="1690608"/>
    <lineage>
        <taxon>Eukaryota</taxon>
        <taxon>Fungi</taxon>
        <taxon>Dikarya</taxon>
        <taxon>Ascomycota</taxon>
        <taxon>Pezizomycotina</taxon>
        <taxon>Dothideomycetes</taxon>
        <taxon>Dothideomycetidae</taxon>
        <taxon>Mycosphaerellales</taxon>
        <taxon>Extremaceae</taxon>
        <taxon>Saxophila</taxon>
    </lineage>
</organism>
<keyword evidence="1" id="KW-0472">Membrane</keyword>
<accession>A0AAV9PM57</accession>
<dbReference type="AlphaFoldDB" id="A0AAV9PM57"/>
<comment type="caution">
    <text evidence="2">The sequence shown here is derived from an EMBL/GenBank/DDBJ whole genome shotgun (WGS) entry which is preliminary data.</text>
</comment>
<gene>
    <name evidence="2" type="ORF">LTR77_000022</name>
</gene>
<proteinExistence type="predicted"/>
<dbReference type="GeneID" id="89921374"/>